<gene>
    <name evidence="2" type="ORF">LMG28614_00624</name>
</gene>
<dbReference type="Proteomes" id="UP000494365">
    <property type="component" value="Unassembled WGS sequence"/>
</dbReference>
<dbReference type="EMBL" id="CADIKK010000002">
    <property type="protein sequence ID" value="CAB3778473.1"/>
    <property type="molecule type" value="Genomic_DNA"/>
</dbReference>
<protein>
    <submittedName>
        <fullName evidence="2">Uncharacterized protein</fullName>
    </submittedName>
</protein>
<dbReference type="AlphaFoldDB" id="A0A6S7AUE7"/>
<accession>A0A6S7AUE7</accession>
<evidence type="ECO:0000256" key="1">
    <source>
        <dbReference type="SAM" id="MobiDB-lite"/>
    </source>
</evidence>
<reference evidence="2 3" key="1">
    <citation type="submission" date="2020-04" db="EMBL/GenBank/DDBJ databases">
        <authorList>
            <person name="De Canck E."/>
        </authorList>
    </citation>
    <scope>NUCLEOTIDE SEQUENCE [LARGE SCALE GENOMIC DNA]</scope>
    <source>
        <strain evidence="2 3">LMG 28614</strain>
    </source>
</reference>
<sequence>MPNGTAGHITTSQTFGLLIEADANLERHIPRTRRKTSPHIFVHSMRVRTGE</sequence>
<organism evidence="2 3">
    <name type="scientific">Paraburkholderia ultramafica</name>
    <dbReference type="NCBI Taxonomy" id="1544867"/>
    <lineage>
        <taxon>Bacteria</taxon>
        <taxon>Pseudomonadati</taxon>
        <taxon>Pseudomonadota</taxon>
        <taxon>Betaproteobacteria</taxon>
        <taxon>Burkholderiales</taxon>
        <taxon>Burkholderiaceae</taxon>
        <taxon>Paraburkholderia</taxon>
    </lineage>
</organism>
<proteinExistence type="predicted"/>
<name>A0A6S7AUE7_9BURK</name>
<evidence type="ECO:0000313" key="3">
    <source>
        <dbReference type="Proteomes" id="UP000494365"/>
    </source>
</evidence>
<keyword evidence="3" id="KW-1185">Reference proteome</keyword>
<evidence type="ECO:0000313" key="2">
    <source>
        <dbReference type="EMBL" id="CAB3778473.1"/>
    </source>
</evidence>
<feature type="region of interest" description="Disordered" evidence="1">
    <location>
        <begin position="31"/>
        <end position="51"/>
    </location>
</feature>